<dbReference type="SUPFAM" id="SSF55781">
    <property type="entry name" value="GAF domain-like"/>
    <property type="match status" value="2"/>
</dbReference>
<dbReference type="InterPro" id="IPR011712">
    <property type="entry name" value="Sig_transdc_His_kin_sub3_dim/P"/>
</dbReference>
<dbReference type="Pfam" id="PF07730">
    <property type="entry name" value="HisKA_3"/>
    <property type="match status" value="1"/>
</dbReference>
<dbReference type="Gene3D" id="3.30.565.10">
    <property type="entry name" value="Histidine kinase-like ATPase, C-terminal domain"/>
    <property type="match status" value="1"/>
</dbReference>
<proteinExistence type="predicted"/>
<keyword evidence="6" id="KW-1185">Reference proteome</keyword>
<dbReference type="AlphaFoldDB" id="A0A4Q4ZHR4"/>
<dbReference type="InterPro" id="IPR003018">
    <property type="entry name" value="GAF"/>
</dbReference>
<keyword evidence="1" id="KW-0808">Transferase</keyword>
<evidence type="ECO:0000313" key="6">
    <source>
        <dbReference type="Proteomes" id="UP000295198"/>
    </source>
</evidence>
<dbReference type="RefSeq" id="WP_134714754.1">
    <property type="nucleotide sequence ID" value="NZ_SDKM01000005.1"/>
</dbReference>
<dbReference type="PANTHER" id="PTHR24421">
    <property type="entry name" value="NITRATE/NITRITE SENSOR PROTEIN NARX-RELATED"/>
    <property type="match status" value="1"/>
</dbReference>
<dbReference type="Proteomes" id="UP000295198">
    <property type="component" value="Unassembled WGS sequence"/>
</dbReference>
<evidence type="ECO:0000256" key="2">
    <source>
        <dbReference type="ARBA" id="ARBA00022777"/>
    </source>
</evidence>
<accession>A0A4Q4ZHR4</accession>
<dbReference type="InterPro" id="IPR029016">
    <property type="entry name" value="GAF-like_dom_sf"/>
</dbReference>
<dbReference type="PANTHER" id="PTHR24421:SF56">
    <property type="entry name" value="OXYGEN SENSOR HISTIDINE KINASE RESPONSE REGULATOR DOST"/>
    <property type="match status" value="1"/>
</dbReference>
<organism evidence="5 6">
    <name type="scientific">Nocardioides guangzhouensis</name>
    <dbReference type="NCBI Taxonomy" id="2497878"/>
    <lineage>
        <taxon>Bacteria</taxon>
        <taxon>Bacillati</taxon>
        <taxon>Actinomycetota</taxon>
        <taxon>Actinomycetes</taxon>
        <taxon>Propionibacteriales</taxon>
        <taxon>Nocardioidaceae</taxon>
        <taxon>Nocardioides</taxon>
    </lineage>
</organism>
<dbReference type="SMART" id="SM00065">
    <property type="entry name" value="GAF"/>
    <property type="match status" value="2"/>
</dbReference>
<dbReference type="EMBL" id="SDKM01000005">
    <property type="protein sequence ID" value="RYP87772.1"/>
    <property type="molecule type" value="Genomic_DNA"/>
</dbReference>
<evidence type="ECO:0000256" key="1">
    <source>
        <dbReference type="ARBA" id="ARBA00022679"/>
    </source>
</evidence>
<sequence length="577" mass="61583">MSGGGPLDGTNEGPGLEGPGLELDRMLDQLVERAQDVRAAQDRLRGLLRANRVIVEDLGLDTVLRRIVEAACELVRAPYGALGVIAPDGSGLEEFIHVGLSEQTVAAIGRLPEGKGLLGALIEDPRPIRLRDIRDDLRSIGFPDGHPPMRGFLGVPIRVRDDVFGNLYLASLEEGGFSEEDEELVSALARTAGTAIDNARLYEQARHRQQWLEASTEVTRDLLSTSGDSLALIAEHVKVLATADVVTVVVPDADQDRLRIAVAVGEAAAELTGHTYPLENTLSELVIERAEPLVVEDALVAGHQDRTVHLTSVLQVGPVAAVPLVEHGRAVRGVLMVGRLRGHRGFSAAEVEMTTTFASHASIALALAEARREAERLALLEDRTRIARDLHDHVIQQLFAAGMTIQGVTGTLPRDGRAAARLEAVVDDLDEAIRQIRTSIFQLQPRPAAGAGVRDAVLEVVAEVARALGFTPAVRFDGPVDTLVDKELAGDVLAVVRETLTNTAKHARATSVAVEVAVEGEWLAVTVTDDGNGLRAEGPRSGLENLAQRARARSGGLEAGVRATARGTVVRWTAALC</sequence>
<dbReference type="InterPro" id="IPR036890">
    <property type="entry name" value="HATPase_C_sf"/>
</dbReference>
<evidence type="ECO:0000259" key="4">
    <source>
        <dbReference type="SMART" id="SM00065"/>
    </source>
</evidence>
<feature type="domain" description="GAF" evidence="4">
    <location>
        <begin position="59"/>
        <end position="206"/>
    </location>
</feature>
<feature type="domain" description="GAF" evidence="4">
    <location>
        <begin position="225"/>
        <end position="375"/>
    </location>
</feature>
<protein>
    <submittedName>
        <fullName evidence="5">GAF domain-containing protein</fullName>
    </submittedName>
</protein>
<gene>
    <name evidence="5" type="ORF">EKO23_05135</name>
</gene>
<dbReference type="CDD" id="cd16917">
    <property type="entry name" value="HATPase_UhpB-NarQ-NarX-like"/>
    <property type="match status" value="1"/>
</dbReference>
<reference evidence="5 6" key="1">
    <citation type="submission" date="2019-01" db="EMBL/GenBank/DDBJ databases">
        <title>Nocardioides guangzhouensis sp. nov., an actinobacterium isolated from soil.</title>
        <authorList>
            <person name="Fu Y."/>
            <person name="Cai Y."/>
            <person name="Lin Z."/>
            <person name="Chen P."/>
        </authorList>
    </citation>
    <scope>NUCLEOTIDE SEQUENCE [LARGE SCALE GENOMIC DNA]</scope>
    <source>
        <strain evidence="5 6">130</strain>
    </source>
</reference>
<name>A0A4Q4ZHR4_9ACTN</name>
<dbReference type="OrthoDB" id="5241249at2"/>
<dbReference type="Gene3D" id="1.20.5.1930">
    <property type="match status" value="1"/>
</dbReference>
<comment type="caution">
    <text evidence="5">The sequence shown here is derived from an EMBL/GenBank/DDBJ whole genome shotgun (WGS) entry which is preliminary data.</text>
</comment>
<dbReference type="Pfam" id="PF13185">
    <property type="entry name" value="GAF_2"/>
    <property type="match status" value="2"/>
</dbReference>
<dbReference type="InterPro" id="IPR050482">
    <property type="entry name" value="Sensor_HK_TwoCompSys"/>
</dbReference>
<dbReference type="Gene3D" id="3.30.450.40">
    <property type="match status" value="2"/>
</dbReference>
<keyword evidence="3" id="KW-0902">Two-component regulatory system</keyword>
<evidence type="ECO:0000313" key="5">
    <source>
        <dbReference type="EMBL" id="RYP87772.1"/>
    </source>
</evidence>
<dbReference type="GO" id="GO:0000155">
    <property type="term" value="F:phosphorelay sensor kinase activity"/>
    <property type="evidence" value="ECO:0007669"/>
    <property type="project" value="InterPro"/>
</dbReference>
<keyword evidence="2" id="KW-0418">Kinase</keyword>
<dbReference type="SUPFAM" id="SSF55874">
    <property type="entry name" value="ATPase domain of HSP90 chaperone/DNA topoisomerase II/histidine kinase"/>
    <property type="match status" value="1"/>
</dbReference>
<dbReference type="GO" id="GO:0016020">
    <property type="term" value="C:membrane"/>
    <property type="evidence" value="ECO:0007669"/>
    <property type="project" value="InterPro"/>
</dbReference>
<dbReference type="GO" id="GO:0046983">
    <property type="term" value="F:protein dimerization activity"/>
    <property type="evidence" value="ECO:0007669"/>
    <property type="project" value="InterPro"/>
</dbReference>
<evidence type="ECO:0000256" key="3">
    <source>
        <dbReference type="ARBA" id="ARBA00023012"/>
    </source>
</evidence>